<keyword evidence="2" id="KW-1185">Reference proteome</keyword>
<evidence type="ECO:0000313" key="1">
    <source>
        <dbReference type="EMBL" id="SHF26842.1"/>
    </source>
</evidence>
<proteinExistence type="predicted"/>
<dbReference type="AlphaFoldDB" id="A0A1M5AAD2"/>
<gene>
    <name evidence="1" type="ORF">SAMN05444320_10323</name>
</gene>
<dbReference type="Proteomes" id="UP000184501">
    <property type="component" value="Unassembled WGS sequence"/>
</dbReference>
<evidence type="ECO:0008006" key="3">
    <source>
        <dbReference type="Google" id="ProtNLM"/>
    </source>
</evidence>
<evidence type="ECO:0000313" key="2">
    <source>
        <dbReference type="Proteomes" id="UP000184501"/>
    </source>
</evidence>
<dbReference type="EMBL" id="FQVN01000003">
    <property type="protein sequence ID" value="SHF26842.1"/>
    <property type="molecule type" value="Genomic_DNA"/>
</dbReference>
<organism evidence="1 2">
    <name type="scientific">Streptoalloteichus hindustanus</name>
    <dbReference type="NCBI Taxonomy" id="2017"/>
    <lineage>
        <taxon>Bacteria</taxon>
        <taxon>Bacillati</taxon>
        <taxon>Actinomycetota</taxon>
        <taxon>Actinomycetes</taxon>
        <taxon>Pseudonocardiales</taxon>
        <taxon>Pseudonocardiaceae</taxon>
        <taxon>Streptoalloteichus</taxon>
    </lineage>
</organism>
<name>A0A1M5AAD2_STRHI</name>
<protein>
    <recommendedName>
        <fullName evidence="3">Excreted virulence factor EspC, type VII ESX diderm</fullName>
    </recommendedName>
</protein>
<accession>A0A1M5AAD2</accession>
<dbReference type="STRING" id="2017.SAMN05444320_10323"/>
<sequence>MDFTLKPAALSAKARYERERADVIDALAEQVQRARATEDCFGLIGQQAGFFTGYDDMVSKVEENIRKAAEFLRTAADRLDDSTETYTAVDQGFAEMFSKGAEGSGA</sequence>
<reference evidence="1 2" key="1">
    <citation type="submission" date="2016-11" db="EMBL/GenBank/DDBJ databases">
        <authorList>
            <person name="Jaros S."/>
            <person name="Januszkiewicz K."/>
            <person name="Wedrychowicz H."/>
        </authorList>
    </citation>
    <scope>NUCLEOTIDE SEQUENCE [LARGE SCALE GENOMIC DNA]</scope>
    <source>
        <strain evidence="1 2">DSM 44523</strain>
    </source>
</reference>
<dbReference type="RefSeq" id="WP_073481107.1">
    <property type="nucleotide sequence ID" value="NZ_FQVN01000003.1"/>
</dbReference>